<gene>
    <name evidence="1" type="ORF">J2S74_003160</name>
</gene>
<comment type="caution">
    <text evidence="1">The sequence shown here is derived from an EMBL/GenBank/DDBJ whole genome shotgun (WGS) entry which is preliminary data.</text>
</comment>
<proteinExistence type="predicted"/>
<sequence length="173" mass="19692">MAESKIYFKDNFFSAGITEIFNGNKQRIGSLDLKSAFTSSVDVLDKEQKVVSKGYFPFFSGKWVITDGLEMELGLLRQRFSFFTKKYEYEAKGCGIFTIESEAFSREYEIFNEEGDKVALFKKINGFFESPVYQLANESQDLSNEEVIAMVMGVNMINKRNRKRNSSAGGGNH</sequence>
<organism evidence="1 2">
    <name type="scientific">Evansella vedderi</name>
    <dbReference type="NCBI Taxonomy" id="38282"/>
    <lineage>
        <taxon>Bacteria</taxon>
        <taxon>Bacillati</taxon>
        <taxon>Bacillota</taxon>
        <taxon>Bacilli</taxon>
        <taxon>Bacillales</taxon>
        <taxon>Bacillaceae</taxon>
        <taxon>Evansella</taxon>
    </lineage>
</organism>
<dbReference type="RefSeq" id="WP_307326921.1">
    <property type="nucleotide sequence ID" value="NZ_JAUSUG010000012.1"/>
</dbReference>
<evidence type="ECO:0000313" key="2">
    <source>
        <dbReference type="Proteomes" id="UP001230005"/>
    </source>
</evidence>
<name>A0ABT9ZX27_9BACI</name>
<protein>
    <submittedName>
        <fullName evidence="1">Uncharacterized protein</fullName>
    </submittedName>
</protein>
<dbReference type="EMBL" id="JAUSUG010000012">
    <property type="protein sequence ID" value="MDQ0255778.1"/>
    <property type="molecule type" value="Genomic_DNA"/>
</dbReference>
<keyword evidence="2" id="KW-1185">Reference proteome</keyword>
<dbReference type="Proteomes" id="UP001230005">
    <property type="component" value="Unassembled WGS sequence"/>
</dbReference>
<evidence type="ECO:0000313" key="1">
    <source>
        <dbReference type="EMBL" id="MDQ0255778.1"/>
    </source>
</evidence>
<accession>A0ABT9ZX27</accession>
<reference evidence="1 2" key="1">
    <citation type="submission" date="2023-07" db="EMBL/GenBank/DDBJ databases">
        <title>Genomic Encyclopedia of Type Strains, Phase IV (KMG-IV): sequencing the most valuable type-strain genomes for metagenomic binning, comparative biology and taxonomic classification.</title>
        <authorList>
            <person name="Goeker M."/>
        </authorList>
    </citation>
    <scope>NUCLEOTIDE SEQUENCE [LARGE SCALE GENOMIC DNA]</scope>
    <source>
        <strain evidence="1 2">DSM 9768</strain>
    </source>
</reference>